<dbReference type="EMBL" id="BK032557">
    <property type="protein sequence ID" value="DAF47698.1"/>
    <property type="molecule type" value="Genomic_DNA"/>
</dbReference>
<proteinExistence type="predicted"/>
<evidence type="ECO:0000313" key="1">
    <source>
        <dbReference type="EMBL" id="DAF47698.1"/>
    </source>
</evidence>
<accession>A0A8S5SAH9</accession>
<name>A0A8S5SAH9_9CAUD</name>
<organism evidence="1">
    <name type="scientific">Myoviridae sp. ctByu2</name>
    <dbReference type="NCBI Taxonomy" id="2827668"/>
    <lineage>
        <taxon>Viruses</taxon>
        <taxon>Duplodnaviria</taxon>
        <taxon>Heunggongvirae</taxon>
        <taxon>Uroviricota</taxon>
        <taxon>Caudoviricetes</taxon>
    </lineage>
</organism>
<reference evidence="1" key="1">
    <citation type="journal article" date="2021" name="Proc. Natl. Acad. Sci. U.S.A.">
        <title>A Catalog of Tens of Thousands of Viruses from Human Metagenomes Reveals Hidden Associations with Chronic Diseases.</title>
        <authorList>
            <person name="Tisza M.J."/>
            <person name="Buck C.B."/>
        </authorList>
    </citation>
    <scope>NUCLEOTIDE SEQUENCE</scope>
    <source>
        <strain evidence="1">CtByu2</strain>
    </source>
</reference>
<protein>
    <submittedName>
        <fullName evidence="1">Uncharacterized protein</fullName>
    </submittedName>
</protein>
<sequence>MKKRLSRKEYTEISEEIRAAVEEVAKKHGFTSSIPSFTFNEGVKGIFNGVLRLMDGDDILFTSKEHTTADTYAKDVVFPGAHILGSKFKGVPGLPALTFTIVDIRKSKLTPFVVVSEEGDKYKVGIELLRRATFITEEGDCVPFTMKTFVSFLQGETFRAAFKFFTYEERSDLNLIREKINRLGNVPLDVIEKVYRFVLRTDMLSAFKVIKRYEKTL</sequence>